<evidence type="ECO:0000313" key="2">
    <source>
        <dbReference type="EMBL" id="GIH17992.1"/>
    </source>
</evidence>
<sequence>MLHTLARKHRSSVSKMAAKHKAKIATPHGPRTCFEARITRDSRNPLVARFGGIALKRQKTAIIVDRQPHRPLYPHKQLVSRLLKGRCEICASTDTIEVHHVRQLADRTTAVEAPPAWDACHGHIHATPSTPTQ</sequence>
<dbReference type="Proteomes" id="UP000642748">
    <property type="component" value="Unassembled WGS sequence"/>
</dbReference>
<protein>
    <recommendedName>
        <fullName evidence="4">HNH endonuclease</fullName>
    </recommendedName>
</protein>
<keyword evidence="3" id="KW-1185">Reference proteome</keyword>
<dbReference type="EMBL" id="BONZ01000061">
    <property type="protein sequence ID" value="GIH17992.1"/>
    <property type="molecule type" value="Genomic_DNA"/>
</dbReference>
<comment type="caution">
    <text evidence="2">The sequence shown here is derived from an EMBL/GenBank/DDBJ whole genome shotgun (WGS) entry which is preliminary data.</text>
</comment>
<evidence type="ECO:0008006" key="4">
    <source>
        <dbReference type="Google" id="ProtNLM"/>
    </source>
</evidence>
<gene>
    <name evidence="2" type="ORF">Raf01_61640</name>
</gene>
<accession>A0A8J3QXL0</accession>
<feature type="region of interest" description="Disordered" evidence="1">
    <location>
        <begin position="1"/>
        <end position="24"/>
    </location>
</feature>
<feature type="compositionally biased region" description="Basic residues" evidence="1">
    <location>
        <begin position="1"/>
        <end position="23"/>
    </location>
</feature>
<organism evidence="2 3">
    <name type="scientific">Rugosimonospora africana</name>
    <dbReference type="NCBI Taxonomy" id="556532"/>
    <lineage>
        <taxon>Bacteria</taxon>
        <taxon>Bacillati</taxon>
        <taxon>Actinomycetota</taxon>
        <taxon>Actinomycetes</taxon>
        <taxon>Micromonosporales</taxon>
        <taxon>Micromonosporaceae</taxon>
        <taxon>Rugosimonospora</taxon>
    </lineage>
</organism>
<evidence type="ECO:0000313" key="3">
    <source>
        <dbReference type="Proteomes" id="UP000642748"/>
    </source>
</evidence>
<proteinExistence type="predicted"/>
<name>A0A8J3QXL0_9ACTN</name>
<dbReference type="AlphaFoldDB" id="A0A8J3QXL0"/>
<reference evidence="2" key="1">
    <citation type="submission" date="2021-01" db="EMBL/GenBank/DDBJ databases">
        <title>Whole genome shotgun sequence of Rugosimonospora africana NBRC 104875.</title>
        <authorList>
            <person name="Komaki H."/>
            <person name="Tamura T."/>
        </authorList>
    </citation>
    <scope>NUCLEOTIDE SEQUENCE</scope>
    <source>
        <strain evidence="2">NBRC 104875</strain>
    </source>
</reference>
<evidence type="ECO:0000256" key="1">
    <source>
        <dbReference type="SAM" id="MobiDB-lite"/>
    </source>
</evidence>